<evidence type="ECO:0000256" key="2">
    <source>
        <dbReference type="ARBA" id="ARBA00005046"/>
    </source>
</evidence>
<keyword evidence="9" id="KW-1185">Reference proteome</keyword>
<proteinExistence type="predicted"/>
<feature type="compositionally biased region" description="Basic and acidic residues" evidence="6">
    <location>
        <begin position="467"/>
        <end position="488"/>
    </location>
</feature>
<evidence type="ECO:0000256" key="5">
    <source>
        <dbReference type="ARBA" id="ARBA00023239"/>
    </source>
</evidence>
<dbReference type="GO" id="GO:0061799">
    <property type="term" value="F:cyclic pyranopterin monophosphate synthase activity"/>
    <property type="evidence" value="ECO:0007669"/>
    <property type="project" value="UniProtKB-EC"/>
</dbReference>
<comment type="pathway">
    <text evidence="2">Cofactor biosynthesis; molybdopterin biosynthesis.</text>
</comment>
<organism evidence="8 9">
    <name type="scientific">Decorospora gaudefroyi</name>
    <dbReference type="NCBI Taxonomy" id="184978"/>
    <lineage>
        <taxon>Eukaryota</taxon>
        <taxon>Fungi</taxon>
        <taxon>Dikarya</taxon>
        <taxon>Ascomycota</taxon>
        <taxon>Pezizomycotina</taxon>
        <taxon>Dothideomycetes</taxon>
        <taxon>Pleosporomycetidae</taxon>
        <taxon>Pleosporales</taxon>
        <taxon>Pleosporineae</taxon>
        <taxon>Pleosporaceae</taxon>
        <taxon>Decorospora</taxon>
    </lineage>
</organism>
<evidence type="ECO:0000313" key="9">
    <source>
        <dbReference type="Proteomes" id="UP000800040"/>
    </source>
</evidence>
<evidence type="ECO:0000313" key="8">
    <source>
        <dbReference type="EMBL" id="KAF1837442.1"/>
    </source>
</evidence>
<dbReference type="Pfam" id="PF01967">
    <property type="entry name" value="MoaC"/>
    <property type="match status" value="1"/>
</dbReference>
<dbReference type="InterPro" id="IPR002820">
    <property type="entry name" value="Mopterin_CF_biosynth-C_dom"/>
</dbReference>
<dbReference type="InterPro" id="IPR050105">
    <property type="entry name" value="MoCo_biosynth_MoaA/MoaC"/>
</dbReference>
<dbReference type="Gene3D" id="3.30.70.640">
    <property type="entry name" value="Molybdopterin cofactor biosynthesis C (MoaC) domain"/>
    <property type="match status" value="1"/>
</dbReference>
<dbReference type="Proteomes" id="UP000800040">
    <property type="component" value="Unassembled WGS sequence"/>
</dbReference>
<keyword evidence="4" id="KW-0501">Molybdenum cofactor biosynthesis</keyword>
<feature type="compositionally biased region" description="Polar residues" evidence="6">
    <location>
        <begin position="489"/>
        <end position="499"/>
    </location>
</feature>
<dbReference type="PANTHER" id="PTHR22960">
    <property type="entry name" value="MOLYBDOPTERIN COFACTOR SYNTHESIS PROTEIN A"/>
    <property type="match status" value="1"/>
</dbReference>
<dbReference type="InterPro" id="IPR047594">
    <property type="entry name" value="MoaC_bact/euk"/>
</dbReference>
<dbReference type="OrthoDB" id="429626at2759"/>
<dbReference type="EMBL" id="ML975262">
    <property type="protein sequence ID" value="KAF1837442.1"/>
    <property type="molecule type" value="Genomic_DNA"/>
</dbReference>
<dbReference type="CDD" id="cd01420">
    <property type="entry name" value="MoaC_PE"/>
    <property type="match status" value="1"/>
</dbReference>
<feature type="compositionally biased region" description="Polar residues" evidence="6">
    <location>
        <begin position="524"/>
        <end position="533"/>
    </location>
</feature>
<accession>A0A6A5KNG9</accession>
<feature type="domain" description="Molybdopterin cofactor biosynthesis C (MoaC)" evidence="7">
    <location>
        <begin position="807"/>
        <end position="956"/>
    </location>
</feature>
<protein>
    <recommendedName>
        <fullName evidence="3">cyclic pyranopterin monophosphate synthase</fullName>
        <ecNumber evidence="3">4.6.1.17</ecNumber>
    </recommendedName>
</protein>
<dbReference type="PANTHER" id="PTHR22960:SF0">
    <property type="entry name" value="MOLYBDENUM COFACTOR BIOSYNTHESIS PROTEIN 1"/>
    <property type="match status" value="1"/>
</dbReference>
<dbReference type="UniPathway" id="UPA00344"/>
<feature type="compositionally biased region" description="Low complexity" evidence="6">
    <location>
        <begin position="766"/>
        <end position="776"/>
    </location>
</feature>
<evidence type="ECO:0000256" key="1">
    <source>
        <dbReference type="ARBA" id="ARBA00001637"/>
    </source>
</evidence>
<feature type="region of interest" description="Disordered" evidence="6">
    <location>
        <begin position="516"/>
        <end position="568"/>
    </location>
</feature>
<evidence type="ECO:0000256" key="3">
    <source>
        <dbReference type="ARBA" id="ARBA00012575"/>
    </source>
</evidence>
<feature type="region of interest" description="Disordered" evidence="6">
    <location>
        <begin position="88"/>
        <end position="107"/>
    </location>
</feature>
<name>A0A6A5KNG9_9PLEO</name>
<dbReference type="InterPro" id="IPR023045">
    <property type="entry name" value="MoaC"/>
</dbReference>
<dbReference type="InterPro" id="IPR036522">
    <property type="entry name" value="MoaC_sf"/>
</dbReference>
<feature type="region of interest" description="Disordered" evidence="6">
    <location>
        <begin position="467"/>
        <end position="502"/>
    </location>
</feature>
<dbReference type="EC" id="4.6.1.17" evidence="3"/>
<dbReference type="GO" id="GO:0006777">
    <property type="term" value="P:Mo-molybdopterin cofactor biosynthetic process"/>
    <property type="evidence" value="ECO:0007669"/>
    <property type="project" value="UniProtKB-KW"/>
</dbReference>
<feature type="compositionally biased region" description="Basic and acidic residues" evidence="6">
    <location>
        <begin position="97"/>
        <end position="107"/>
    </location>
</feature>
<comment type="catalytic activity">
    <reaction evidence="1">
        <text>(8S)-3',8-cyclo-7,8-dihydroguanosine 5'-triphosphate = cyclic pyranopterin phosphate + diphosphate</text>
        <dbReference type="Rhea" id="RHEA:49580"/>
        <dbReference type="ChEBI" id="CHEBI:33019"/>
        <dbReference type="ChEBI" id="CHEBI:59648"/>
        <dbReference type="ChEBI" id="CHEBI:131766"/>
        <dbReference type="EC" id="4.6.1.17"/>
    </reaction>
</comment>
<dbReference type="SUPFAM" id="SSF55040">
    <property type="entry name" value="Molybdenum cofactor biosynthesis protein C, MoaC"/>
    <property type="match status" value="1"/>
</dbReference>
<reference evidence="8" key="1">
    <citation type="submission" date="2020-01" db="EMBL/GenBank/DDBJ databases">
        <authorList>
            <consortium name="DOE Joint Genome Institute"/>
            <person name="Haridas S."/>
            <person name="Albert R."/>
            <person name="Binder M."/>
            <person name="Bloem J."/>
            <person name="Labutti K."/>
            <person name="Salamov A."/>
            <person name="Andreopoulos B."/>
            <person name="Baker S.E."/>
            <person name="Barry K."/>
            <person name="Bills G."/>
            <person name="Bluhm B.H."/>
            <person name="Cannon C."/>
            <person name="Castanera R."/>
            <person name="Culley D.E."/>
            <person name="Daum C."/>
            <person name="Ezra D."/>
            <person name="Gonzalez J.B."/>
            <person name="Henrissat B."/>
            <person name="Kuo A."/>
            <person name="Liang C."/>
            <person name="Lipzen A."/>
            <person name="Lutzoni F."/>
            <person name="Magnuson J."/>
            <person name="Mondo S."/>
            <person name="Nolan M."/>
            <person name="Ohm R."/>
            <person name="Pangilinan J."/>
            <person name="Park H.-J."/>
            <person name="Ramirez L."/>
            <person name="Alfaro M."/>
            <person name="Sun H."/>
            <person name="Tritt A."/>
            <person name="Yoshinaga Y."/>
            <person name="Zwiers L.-H."/>
            <person name="Turgeon B.G."/>
            <person name="Goodwin S.B."/>
            <person name="Spatafora J.W."/>
            <person name="Crous P.W."/>
            <person name="Grigoriev I.V."/>
        </authorList>
    </citation>
    <scope>NUCLEOTIDE SEQUENCE</scope>
    <source>
        <strain evidence="8">P77</strain>
    </source>
</reference>
<gene>
    <name evidence="8" type="ORF">BDW02DRAFT_142219</name>
</gene>
<sequence length="971" mass="108824">MPYDVMVGYCIDGVLSVLLDYNMPLSTQDPRWHTIQKRSRHASIGPGTFQSRPSIYNTPHSYLQTSLLPIASSIRTFWTAPVFGKRRPAQKKKRSRDKIYPPDTNRPDIERDEALLNVVARHGPKGGLLPPVLEFIRQKYSLQGPEYDDYWTSFANSLLRNFFAHKTNCHLQLEKNGRHELSHKELVLEYKTLRDKAWRGSGDEGQAETEKPVRDVKTEKRFSVARGSRDAAVGNDALAELEKLAGIGEDATVRKGTRVKKGGRVEKEAAVEKDASVKEHAESISAIPQEAWRNATKHNIRGLLDDVEFPSEKDKELRRIGLKINELQICLAQISNQASASVTDNKTRNATEHVTIKNTNMAENEKLQSKRKRWRQNKKKQALLQPIVAELDEYKQQAMMIQEQARLLEDVRKRKEAIMMRKRTLLVHLEEQYRLEKESKGVTKSAAIQSQEMYPFVELDEVLEDAVRRDSKGRKEPTRSTTVLREDFNTPQVNRTENSAPLLRTPAIDALSVAPLEPAKDSHSPLTLGSTDNPEPMPPNWPNSQQPNRDIATKPQRPSDDSRLPDSFNSSKVFQALHQKTPGSIPIDEDFVVSFERPVPDLQTQVYEMQQRLKVSYPRIDSLPYNVWTSENERTLQTWLRILVTKWHTRFNDVKTIGHIETGVVNARVQAMLDHMVRDHDLNNESAERMAMRFHDVFSQRGAMDGDAEGVMDWDEMDAGGMGFLTDKAEHEAPQQEPDGNTAPLISQSKDTEQMAGRAAPNSIARRSYSTSSRPPRQADNAELPSSTSTPPPPSLPHLTPSGSAHMVSVSTKAHTTRTAIAVGTVSFTNPVPLSLIRTNSLKKGDVLSVSRIAGIMAAKKCSDLIPLCHPIPLTHVGVELRPFGPPEACSAADVNQKGFGSVMLEAKVQCTGPTGVEMEALTAVMGAALSVVDMCKAVDRFQRIGDVRIVFKEGGRSGTWSEEGWRSWQE</sequence>
<dbReference type="GO" id="GO:0061798">
    <property type="term" value="F:GTP 3',8'-cyclase activity"/>
    <property type="evidence" value="ECO:0007669"/>
    <property type="project" value="TreeGrafter"/>
</dbReference>
<evidence type="ECO:0000256" key="6">
    <source>
        <dbReference type="SAM" id="MobiDB-lite"/>
    </source>
</evidence>
<keyword evidence="5" id="KW-0456">Lyase</keyword>
<dbReference type="NCBIfam" id="TIGR00581">
    <property type="entry name" value="moaC"/>
    <property type="match status" value="1"/>
</dbReference>
<evidence type="ECO:0000259" key="7">
    <source>
        <dbReference type="Pfam" id="PF01967"/>
    </source>
</evidence>
<feature type="region of interest" description="Disordered" evidence="6">
    <location>
        <begin position="730"/>
        <end position="811"/>
    </location>
</feature>
<dbReference type="NCBIfam" id="NF006870">
    <property type="entry name" value="PRK09364.1"/>
    <property type="match status" value="1"/>
</dbReference>
<dbReference type="AlphaFoldDB" id="A0A6A5KNG9"/>
<evidence type="ECO:0000256" key="4">
    <source>
        <dbReference type="ARBA" id="ARBA00023150"/>
    </source>
</evidence>